<dbReference type="EMBL" id="LR215048">
    <property type="protein sequence ID" value="VEU80735.1"/>
    <property type="molecule type" value="Genomic_DNA"/>
</dbReference>
<accession>A0A449BE77</accession>
<keyword evidence="3" id="KW-1185">Reference proteome</keyword>
<dbReference type="InterPro" id="IPR036736">
    <property type="entry name" value="ACP-like_sf"/>
</dbReference>
<dbReference type="Gene3D" id="1.10.1200.10">
    <property type="entry name" value="ACP-like"/>
    <property type="match status" value="1"/>
</dbReference>
<dbReference type="OrthoDB" id="9812291at2"/>
<evidence type="ECO:0000313" key="2">
    <source>
        <dbReference type="EMBL" id="VEU80735.1"/>
    </source>
</evidence>
<dbReference type="Proteomes" id="UP000289841">
    <property type="component" value="Chromosome"/>
</dbReference>
<evidence type="ECO:0000259" key="1">
    <source>
        <dbReference type="PROSITE" id="PS50075"/>
    </source>
</evidence>
<dbReference type="KEGG" id="aaxa:NCTC10138_01116"/>
<sequence length="73" mass="8377">MEKLLNILNEIKPDIDFETNEELIDAGILESLDIMQIVAEISDQFDVQLSPSDIIPDNFNSAKELWAMIERLK</sequence>
<evidence type="ECO:0000313" key="3">
    <source>
        <dbReference type="Proteomes" id="UP000289841"/>
    </source>
</evidence>
<dbReference type="STRING" id="1278311.GCA_000428705_01372"/>
<dbReference type="AlphaFoldDB" id="A0A449BE77"/>
<organism evidence="2 3">
    <name type="scientific">Haploplasma axanthum</name>
    <name type="common">Acholeplasma axanthum</name>
    <dbReference type="NCBI Taxonomy" id="29552"/>
    <lineage>
        <taxon>Bacteria</taxon>
        <taxon>Bacillati</taxon>
        <taxon>Mycoplasmatota</taxon>
        <taxon>Mollicutes</taxon>
        <taxon>Acholeplasmatales</taxon>
        <taxon>Acholeplasmataceae</taxon>
        <taxon>Haploplasma</taxon>
    </lineage>
</organism>
<proteinExistence type="predicted"/>
<dbReference type="PROSITE" id="PS50075">
    <property type="entry name" value="CARRIER"/>
    <property type="match status" value="1"/>
</dbReference>
<feature type="domain" description="Carrier" evidence="1">
    <location>
        <begin position="1"/>
        <end position="73"/>
    </location>
</feature>
<dbReference type="RefSeq" id="WP_026390816.1">
    <property type="nucleotide sequence ID" value="NZ_LR215048.1"/>
</dbReference>
<dbReference type="SUPFAM" id="SSF47336">
    <property type="entry name" value="ACP-like"/>
    <property type="match status" value="1"/>
</dbReference>
<protein>
    <submittedName>
        <fullName evidence="2">D-alanine--poly(Phosphoribitol) ligase subunit 2</fullName>
    </submittedName>
</protein>
<dbReference type="Pfam" id="PF00550">
    <property type="entry name" value="PP-binding"/>
    <property type="match status" value="1"/>
</dbReference>
<dbReference type="GO" id="GO:0016874">
    <property type="term" value="F:ligase activity"/>
    <property type="evidence" value="ECO:0007669"/>
    <property type="project" value="UniProtKB-KW"/>
</dbReference>
<name>A0A449BE77_HAPAX</name>
<keyword evidence="2" id="KW-0436">Ligase</keyword>
<gene>
    <name evidence="2" type="ORF">NCTC10138_01116</name>
</gene>
<reference evidence="2 3" key="1">
    <citation type="submission" date="2019-01" db="EMBL/GenBank/DDBJ databases">
        <authorList>
            <consortium name="Pathogen Informatics"/>
        </authorList>
    </citation>
    <scope>NUCLEOTIDE SEQUENCE [LARGE SCALE GENOMIC DNA]</scope>
    <source>
        <strain evidence="2 3">NCTC10138</strain>
    </source>
</reference>
<dbReference type="InterPro" id="IPR009081">
    <property type="entry name" value="PP-bd_ACP"/>
</dbReference>